<dbReference type="GeneID" id="23301057"/>
<gene>
    <name evidence="1" type="ORF">BN201_0003</name>
</gene>
<evidence type="ECO:0000313" key="2">
    <source>
        <dbReference type="Proteomes" id="UP000203896"/>
    </source>
</evidence>
<dbReference type="RefSeq" id="YP_009118685.1">
    <property type="nucleotide sequence ID" value="NC_025425.1"/>
</dbReference>
<accession>A0A0B7MKM7</accession>
<organism evidence="1 2">
    <name type="scientific">Enterobacteria phage GEC-3S</name>
    <dbReference type="NCBI Taxonomy" id="1222338"/>
    <lineage>
        <taxon>Viruses</taxon>
        <taxon>Duplodnaviria</taxon>
        <taxon>Heunggongvirae</taxon>
        <taxon>Uroviricota</taxon>
        <taxon>Caudoviricetes</taxon>
        <taxon>Pantevenvirales</taxon>
        <taxon>Straboviridae</taxon>
        <taxon>Krischvirus</taxon>
        <taxon>Krischvirus gec3s</taxon>
    </lineage>
</organism>
<keyword evidence="2" id="KW-1185">Reference proteome</keyword>
<protein>
    <submittedName>
        <fullName evidence="1">Uncharacterized protein</fullName>
    </submittedName>
</protein>
<name>A0A0B7MKM7_9CAUD</name>
<dbReference type="EMBL" id="HE978309">
    <property type="protein sequence ID" value="CEO90605.1"/>
    <property type="molecule type" value="Genomic_DNA"/>
</dbReference>
<dbReference type="KEGG" id="vg:23301057"/>
<evidence type="ECO:0000313" key="1">
    <source>
        <dbReference type="EMBL" id="CEO90605.1"/>
    </source>
</evidence>
<sequence>MRNHYIELASRRVSDLKGVIAYYEEALKNEIADWERKEYSKCLEKSRAELVAEEAHLQWVIENV</sequence>
<dbReference type="Proteomes" id="UP000203896">
    <property type="component" value="Segment"/>
</dbReference>
<reference evidence="1 2" key="1">
    <citation type="submission" date="2012-08" db="EMBL/GenBank/DDBJ databases">
        <title>Selection and characterization of a candidate therapeutic bacteriophage that lyses the German Escherichia coli O104:H4 outbreak strain.</title>
        <authorList>
            <person name="Merabishvilli M."/>
            <person name="De Vos D."/>
            <person name="Verbeken G."/>
            <person name="Kropinski A."/>
            <person name="Vandenheuvel D."/>
            <person name="Lavigne R."/>
            <person name="Wattiau P."/>
            <person name="Mast J."/>
            <person name="Ragimbeau C."/>
            <person name="Mossong J."/>
            <person name="Scheres J."/>
            <person name="Chanishvili N."/>
            <person name="Vaneechoutte M."/>
            <person name="Pirnay J.P."/>
        </authorList>
    </citation>
    <scope>NUCLEOTIDE SEQUENCE [LARGE SCALE GENOMIC DNA]</scope>
</reference>
<proteinExistence type="predicted"/>